<dbReference type="AlphaFoldDB" id="A0A949WTQ7"/>
<sequence length="214" mass="24549">MKNYNKNNYELCCENLCLEFAKHDPEEMANKSGAKYDSEKKEFTLTYLNRDYIISYPQGSIELKDDTQRDLFRNDIMKKILIISYFHRCTKATLQNKWVLYRELDGASLYNVSSGFTTNKLSQFFGDKGDLFLKVGHSINAEKIPFGDIGLKITVFPNISIALILWLADDELEANSNILYDPSVVKELLPEDIALLSSLLIDEVIEIGKQILKE</sequence>
<keyword evidence="3" id="KW-1185">Reference proteome</keyword>
<dbReference type="Proteomes" id="UP000694308">
    <property type="component" value="Unassembled WGS sequence"/>
</dbReference>
<protein>
    <submittedName>
        <fullName evidence="2">DUF3786 domain-containing protein</fullName>
    </submittedName>
</protein>
<feature type="domain" description="DUF3786" evidence="1">
    <location>
        <begin position="24"/>
        <end position="201"/>
    </location>
</feature>
<organism evidence="2 3">
    <name type="scientific">Clostridium thailandense</name>
    <dbReference type="NCBI Taxonomy" id="2794346"/>
    <lineage>
        <taxon>Bacteria</taxon>
        <taxon>Bacillati</taxon>
        <taxon>Bacillota</taxon>
        <taxon>Clostridia</taxon>
        <taxon>Eubacteriales</taxon>
        <taxon>Clostridiaceae</taxon>
        <taxon>Clostridium</taxon>
    </lineage>
</organism>
<evidence type="ECO:0000259" key="1">
    <source>
        <dbReference type="Pfam" id="PF12654"/>
    </source>
</evidence>
<evidence type="ECO:0000313" key="2">
    <source>
        <dbReference type="EMBL" id="MBV7276605.1"/>
    </source>
</evidence>
<dbReference type="Pfam" id="PF12654">
    <property type="entry name" value="DUF3786"/>
    <property type="match status" value="1"/>
</dbReference>
<reference evidence="2" key="1">
    <citation type="submission" date="2020-12" db="EMBL/GenBank/DDBJ databases">
        <title>Clostridium thailandense sp. nov., a novel acetogenic bacterium isolated from peat land soil in Thailand.</title>
        <authorList>
            <person name="Chaikitkaew S."/>
            <person name="Birkeland N.K."/>
        </authorList>
    </citation>
    <scope>NUCLEOTIDE SEQUENCE</scope>
    <source>
        <strain evidence="2">PL3</strain>
    </source>
</reference>
<proteinExistence type="predicted"/>
<dbReference type="EMBL" id="JAEEGC010000191">
    <property type="protein sequence ID" value="MBV7276605.1"/>
    <property type="molecule type" value="Genomic_DNA"/>
</dbReference>
<evidence type="ECO:0000313" key="3">
    <source>
        <dbReference type="Proteomes" id="UP000694308"/>
    </source>
</evidence>
<name>A0A949WTQ7_9CLOT</name>
<comment type="caution">
    <text evidence="2">The sequence shown here is derived from an EMBL/GenBank/DDBJ whole genome shotgun (WGS) entry which is preliminary data.</text>
</comment>
<gene>
    <name evidence="2" type="ORF">I6U48_27415</name>
</gene>
<accession>A0A949WTQ7</accession>
<dbReference type="RefSeq" id="WP_218323686.1">
    <property type="nucleotide sequence ID" value="NZ_JAEEGC010000191.1"/>
</dbReference>
<dbReference type="InterPro" id="IPR024264">
    <property type="entry name" value="DUF3786"/>
</dbReference>